<proteinExistence type="predicted"/>
<dbReference type="AlphaFoldDB" id="A0A238K2Q1"/>
<organism evidence="4 5">
    <name type="scientific">Octadecabacter ascidiaceicola</name>
    <dbReference type="NCBI Taxonomy" id="1655543"/>
    <lineage>
        <taxon>Bacteria</taxon>
        <taxon>Pseudomonadati</taxon>
        <taxon>Pseudomonadota</taxon>
        <taxon>Alphaproteobacteria</taxon>
        <taxon>Rhodobacterales</taxon>
        <taxon>Roseobacteraceae</taxon>
        <taxon>Octadecabacter</taxon>
    </lineage>
</organism>
<sequence length="351" mass="39825">MPKAKHDLPKGVHRVRRKVRAGYRWHFYAWRGGPKFWTDDVRKPSEPEFYHAFAEATTRPQPSKYMVPQMVDDFLSSTALPKAERSRLDLRKWGLRFAEHFKDAPAVIFEERGSRGEVNAWRAQWSHSPKQHDVAGTHAARILNWAVQEGKLAEHFCHKLHRLYEVDRSEIIWASSDREAFNGIAPDWVKRILCVACETGLRPGDLVKLTTAHVEKTPMGRRLHVRTSKRKRLAHIPITPELARVIDATPQGQLLILTNATGNALTPHRASEGVRQWRDKASLSSDLRLYDARGTAATRLLNNGLSLAEIANHMGWSIRFAANVIEHYARVSPDETDAVLVKLAQAKGGTK</sequence>
<protein>
    <submittedName>
        <fullName evidence="4">Phage integrase family protein</fullName>
    </submittedName>
</protein>
<dbReference type="GO" id="GO:0015074">
    <property type="term" value="P:DNA integration"/>
    <property type="evidence" value="ECO:0007669"/>
    <property type="project" value="UniProtKB-KW"/>
</dbReference>
<dbReference type="GO" id="GO:0006310">
    <property type="term" value="P:DNA recombination"/>
    <property type="evidence" value="ECO:0007669"/>
    <property type="project" value="UniProtKB-KW"/>
</dbReference>
<dbReference type="GO" id="GO:0003677">
    <property type="term" value="F:DNA binding"/>
    <property type="evidence" value="ECO:0007669"/>
    <property type="project" value="InterPro"/>
</dbReference>
<dbReference type="InterPro" id="IPR011010">
    <property type="entry name" value="DNA_brk_join_enz"/>
</dbReference>
<dbReference type="Proteomes" id="UP000203464">
    <property type="component" value="Unassembled WGS sequence"/>
</dbReference>
<evidence type="ECO:0000313" key="5">
    <source>
        <dbReference type="Proteomes" id="UP000203464"/>
    </source>
</evidence>
<dbReference type="PANTHER" id="PTHR30349:SF64">
    <property type="entry name" value="PROPHAGE INTEGRASE INTD-RELATED"/>
    <property type="match status" value="1"/>
</dbReference>
<gene>
    <name evidence="4" type="ORF">OCA8868_01308</name>
</gene>
<dbReference type="PROSITE" id="PS51898">
    <property type="entry name" value="TYR_RECOMBINASE"/>
    <property type="match status" value="1"/>
</dbReference>
<evidence type="ECO:0000256" key="1">
    <source>
        <dbReference type="ARBA" id="ARBA00022908"/>
    </source>
</evidence>
<dbReference type="InterPro" id="IPR050090">
    <property type="entry name" value="Tyrosine_recombinase_XerCD"/>
</dbReference>
<dbReference type="InterPro" id="IPR002104">
    <property type="entry name" value="Integrase_catalytic"/>
</dbReference>
<accession>A0A238K2Q1</accession>
<evidence type="ECO:0000256" key="2">
    <source>
        <dbReference type="ARBA" id="ARBA00023172"/>
    </source>
</evidence>
<dbReference type="InterPro" id="IPR013762">
    <property type="entry name" value="Integrase-like_cat_sf"/>
</dbReference>
<dbReference type="PANTHER" id="PTHR30349">
    <property type="entry name" value="PHAGE INTEGRASE-RELATED"/>
    <property type="match status" value="1"/>
</dbReference>
<keyword evidence="5" id="KW-1185">Reference proteome</keyword>
<dbReference type="SUPFAM" id="SSF56349">
    <property type="entry name" value="DNA breaking-rejoining enzymes"/>
    <property type="match status" value="1"/>
</dbReference>
<keyword evidence="2" id="KW-0233">DNA recombination</keyword>
<dbReference type="Gene3D" id="1.10.443.10">
    <property type="entry name" value="Intergrase catalytic core"/>
    <property type="match status" value="1"/>
</dbReference>
<dbReference type="EMBL" id="FXYD01000002">
    <property type="protein sequence ID" value="SMX37169.1"/>
    <property type="molecule type" value="Genomic_DNA"/>
</dbReference>
<feature type="domain" description="Tyr recombinase" evidence="3">
    <location>
        <begin position="159"/>
        <end position="341"/>
    </location>
</feature>
<dbReference type="CDD" id="cd00397">
    <property type="entry name" value="DNA_BRE_C"/>
    <property type="match status" value="1"/>
</dbReference>
<dbReference type="Pfam" id="PF00589">
    <property type="entry name" value="Phage_integrase"/>
    <property type="match status" value="1"/>
</dbReference>
<name>A0A238K2Q1_9RHOB</name>
<reference evidence="5" key="1">
    <citation type="submission" date="2017-05" db="EMBL/GenBank/DDBJ databases">
        <authorList>
            <person name="Rodrigo-Torres L."/>
            <person name="Arahal R. D."/>
            <person name="Lucena T."/>
        </authorList>
    </citation>
    <scope>NUCLEOTIDE SEQUENCE [LARGE SCALE GENOMIC DNA]</scope>
    <source>
        <strain evidence="5">CECT 8868</strain>
    </source>
</reference>
<keyword evidence="1" id="KW-0229">DNA integration</keyword>
<dbReference type="RefSeq" id="WP_245848083.1">
    <property type="nucleotide sequence ID" value="NZ_FXYD01000002.1"/>
</dbReference>
<evidence type="ECO:0000259" key="3">
    <source>
        <dbReference type="PROSITE" id="PS51898"/>
    </source>
</evidence>
<evidence type="ECO:0000313" key="4">
    <source>
        <dbReference type="EMBL" id="SMX37169.1"/>
    </source>
</evidence>